<protein>
    <recommendedName>
        <fullName evidence="2">Septum formation initiator family protein</fullName>
    </recommendedName>
</protein>
<proteinExistence type="predicted"/>
<reference evidence="1" key="1">
    <citation type="journal article" date="2020" name="mSystems">
        <title>Genome- and Community-Level Interaction Insights into Carbon Utilization and Element Cycling Functions of Hydrothermarchaeota in Hydrothermal Sediment.</title>
        <authorList>
            <person name="Zhou Z."/>
            <person name="Liu Y."/>
            <person name="Xu W."/>
            <person name="Pan J."/>
            <person name="Luo Z.H."/>
            <person name="Li M."/>
        </authorList>
    </citation>
    <scope>NUCLEOTIDE SEQUENCE [LARGE SCALE GENOMIC DNA]</scope>
    <source>
        <strain evidence="1">HyVt-102</strain>
    </source>
</reference>
<sequence>MKRIAGFLFILFLIVSPFILNVLRKNVYFSTSARVINLQSRVLELESEVEALQAEYYRITSPTYIESLARRMGFHLPDSSDFIILEVSTDKQ</sequence>
<comment type="caution">
    <text evidence="1">The sequence shown here is derived from an EMBL/GenBank/DDBJ whole genome shotgun (WGS) entry which is preliminary data.</text>
</comment>
<dbReference type="Pfam" id="PF04977">
    <property type="entry name" value="DivIC"/>
    <property type="match status" value="1"/>
</dbReference>
<gene>
    <name evidence="1" type="ORF">ENF18_02590</name>
</gene>
<dbReference type="EMBL" id="DQWE01000118">
    <property type="protein sequence ID" value="HDI82664.1"/>
    <property type="molecule type" value="Genomic_DNA"/>
</dbReference>
<accession>A0A7C0ZKE4</accession>
<evidence type="ECO:0008006" key="2">
    <source>
        <dbReference type="Google" id="ProtNLM"/>
    </source>
</evidence>
<dbReference type="AlphaFoldDB" id="A0A7C0ZKE4"/>
<evidence type="ECO:0000313" key="1">
    <source>
        <dbReference type="EMBL" id="HDI82664.1"/>
    </source>
</evidence>
<dbReference type="InterPro" id="IPR007060">
    <property type="entry name" value="FtsL/DivIC"/>
</dbReference>
<dbReference type="Proteomes" id="UP000885847">
    <property type="component" value="Unassembled WGS sequence"/>
</dbReference>
<organism evidence="1">
    <name type="scientific">candidate division WOR-3 bacterium</name>
    <dbReference type="NCBI Taxonomy" id="2052148"/>
    <lineage>
        <taxon>Bacteria</taxon>
        <taxon>Bacteria division WOR-3</taxon>
    </lineage>
</organism>
<name>A0A7C0ZKE4_UNCW3</name>